<dbReference type="EMBL" id="CP035503">
    <property type="protein sequence ID" value="QDL39903.1"/>
    <property type="molecule type" value="Genomic_DNA"/>
</dbReference>
<dbReference type="KEGG" id="rhf:EUB48_21005"/>
<dbReference type="OrthoDB" id="5397649at2"/>
<evidence type="ECO:0000313" key="1">
    <source>
        <dbReference type="EMBL" id="QDL39903.1"/>
    </source>
</evidence>
<gene>
    <name evidence="1" type="ORF">EUB48_21005</name>
</gene>
<organism evidence="1 2">
    <name type="scientific">Rhodoferax sediminis</name>
    <dbReference type="NCBI Taxonomy" id="2509614"/>
    <lineage>
        <taxon>Bacteria</taxon>
        <taxon>Pseudomonadati</taxon>
        <taxon>Pseudomonadota</taxon>
        <taxon>Betaproteobacteria</taxon>
        <taxon>Burkholderiales</taxon>
        <taxon>Comamonadaceae</taxon>
        <taxon>Rhodoferax</taxon>
    </lineage>
</organism>
<name>A0A515DHJ8_9BURK</name>
<keyword evidence="2" id="KW-1185">Reference proteome</keyword>
<reference evidence="1 2" key="1">
    <citation type="submission" date="2019-01" db="EMBL/GenBank/DDBJ databases">
        <title>Genomic insights into a novel species Rhodoferax sp.</title>
        <authorList>
            <person name="Jin L."/>
        </authorList>
    </citation>
    <scope>NUCLEOTIDE SEQUENCE [LARGE SCALE GENOMIC DNA]</scope>
    <source>
        <strain evidence="1 2">CHu59-6-5</strain>
    </source>
</reference>
<protein>
    <submittedName>
        <fullName evidence="1">Uncharacterized protein</fullName>
    </submittedName>
</protein>
<sequence length="114" mass="13059">MHRFDHGEQLRWSGGHWRNSCFGGRCGWWWFTGGLWYFYDQPVYPYPLVVSGIQYVDPAMAGPGPAVITAPPVPQPAPIAPAPQFWYYCDNPQGYFPDVQTCNTQFRQVEPPPH</sequence>
<dbReference type="AlphaFoldDB" id="A0A515DHJ8"/>
<accession>A0A515DHJ8</accession>
<dbReference type="Proteomes" id="UP000316798">
    <property type="component" value="Chromosome"/>
</dbReference>
<proteinExistence type="predicted"/>
<evidence type="ECO:0000313" key="2">
    <source>
        <dbReference type="Proteomes" id="UP000316798"/>
    </source>
</evidence>